<gene>
    <name evidence="5" type="ORF">KY46_05405</name>
</gene>
<evidence type="ECO:0000259" key="2">
    <source>
        <dbReference type="Pfam" id="PF16538"/>
    </source>
</evidence>
<feature type="domain" description="Flagellar assembly protein T C-terminal" evidence="2">
    <location>
        <begin position="298"/>
        <end position="374"/>
    </location>
</feature>
<dbReference type="Pfam" id="PF16539">
    <property type="entry name" value="FlgT_M"/>
    <property type="match status" value="1"/>
</dbReference>
<evidence type="ECO:0000313" key="6">
    <source>
        <dbReference type="Proteomes" id="UP000033633"/>
    </source>
</evidence>
<comment type="caution">
    <text evidence="5">The sequence shown here is derived from an EMBL/GenBank/DDBJ whole genome shotgun (WGS) entry which is preliminary data.</text>
</comment>
<name>A0A0F5VI87_9GAMM</name>
<feature type="signal peptide" evidence="1">
    <location>
        <begin position="1"/>
        <end position="22"/>
    </location>
</feature>
<dbReference type="InterPro" id="IPR032370">
    <property type="entry name" value="FlgT_N"/>
</dbReference>
<evidence type="ECO:0000313" key="5">
    <source>
        <dbReference type="EMBL" id="KKD01190.1"/>
    </source>
</evidence>
<feature type="domain" description="Flagellar assembly protein T N-terminal" evidence="4">
    <location>
        <begin position="23"/>
        <end position="109"/>
    </location>
</feature>
<dbReference type="InterPro" id="IPR032386">
    <property type="entry name" value="FlgT_M"/>
</dbReference>
<dbReference type="OrthoDB" id="8778507at2"/>
<keyword evidence="1" id="KW-0732">Signal</keyword>
<dbReference type="Gene3D" id="3.30.1660.40">
    <property type="entry name" value="FlgT, N-terminal domain"/>
    <property type="match status" value="1"/>
</dbReference>
<sequence>MKKMLRKALLGLGMFTALPLQAAWFEVTGQAILLESKTSARTNAIEDAVYRAMYYSGADFSSFSQMKPYFQEDRQDYQFNGTEVRHVQISKAFVKDGNYYVTARVDIYPSAKSCHNVQYKKGLLISDFTLSVPQQAALGGIYQIGKDFTQLLKRQIGKQSQSFVVTGTSEIPLQPGNPDAMMMLAEDYDAQYIISGQVTDLTSTLDQSLLSDDKINRQFSVDTMVINGKTGEILSQRKYREVAEWPFSRISQVDTQSARFWVSPYGAALQRLSRNIMLDMESSLACRASLPEVVNAHGNQVQINVGRVHGVKQGDELKLWHTAGFIDQYGISRNRMVETPMTLVIDRVYETSAEGSVQQSELAASIQPGDLLTKQPSRRY</sequence>
<dbReference type="Gene3D" id="2.40.10.410">
    <property type="entry name" value="FlgT, C-terminal domain"/>
    <property type="match status" value="1"/>
</dbReference>
<keyword evidence="5" id="KW-0966">Cell projection</keyword>
<dbReference type="InterPro" id="IPR032388">
    <property type="entry name" value="FlgT_C"/>
</dbReference>
<proteinExistence type="predicted"/>
<keyword evidence="6" id="KW-1185">Reference proteome</keyword>
<dbReference type="InterPro" id="IPR038165">
    <property type="entry name" value="FlgT_C_sf"/>
</dbReference>
<organism evidence="5 6">
    <name type="scientific">Photobacterium halotolerans</name>
    <dbReference type="NCBI Taxonomy" id="265726"/>
    <lineage>
        <taxon>Bacteria</taxon>
        <taxon>Pseudomonadati</taxon>
        <taxon>Pseudomonadota</taxon>
        <taxon>Gammaproteobacteria</taxon>
        <taxon>Vibrionales</taxon>
        <taxon>Vibrionaceae</taxon>
        <taxon>Photobacterium</taxon>
    </lineage>
</organism>
<dbReference type="STRING" id="265726.KY46_05405"/>
<evidence type="ECO:0000259" key="3">
    <source>
        <dbReference type="Pfam" id="PF16539"/>
    </source>
</evidence>
<dbReference type="PATRIC" id="fig|265726.11.peg.2453"/>
<dbReference type="Proteomes" id="UP000033633">
    <property type="component" value="Unassembled WGS sequence"/>
</dbReference>
<dbReference type="RefSeq" id="WP_046219555.1">
    <property type="nucleotide sequence ID" value="NZ_JWYV01000002.1"/>
</dbReference>
<dbReference type="Pfam" id="PF16538">
    <property type="entry name" value="FlgT_C"/>
    <property type="match status" value="1"/>
</dbReference>
<reference evidence="5 6" key="1">
    <citation type="submission" date="2014-12" db="EMBL/GenBank/DDBJ databases">
        <title>Mercury Reductase activity and rhizosphere competence traits in the genome of root associated Photobacterium halotolerans MELD1.</title>
        <authorList>
            <person name="Mathew D.C."/>
            <person name="Huang C.-C."/>
        </authorList>
    </citation>
    <scope>NUCLEOTIDE SEQUENCE [LARGE SCALE GENOMIC DNA]</scope>
    <source>
        <strain evidence="5 6">MELD1</strain>
    </source>
</reference>
<dbReference type="InterPro" id="IPR038180">
    <property type="entry name" value="FlgT_N_sf"/>
</dbReference>
<feature type="domain" description="Flagellar assembly protein T middle" evidence="3">
    <location>
        <begin position="113"/>
        <end position="255"/>
    </location>
</feature>
<dbReference type="Gene3D" id="3.40.50.10610">
    <property type="entry name" value="ABC-type transport auxiliary lipoprotein component"/>
    <property type="match status" value="1"/>
</dbReference>
<keyword evidence="5" id="KW-0282">Flagellum</keyword>
<evidence type="ECO:0000256" key="1">
    <source>
        <dbReference type="SAM" id="SignalP"/>
    </source>
</evidence>
<dbReference type="Pfam" id="PF16548">
    <property type="entry name" value="FlgT_N"/>
    <property type="match status" value="1"/>
</dbReference>
<dbReference type="EMBL" id="JWYV01000002">
    <property type="protein sequence ID" value="KKD01190.1"/>
    <property type="molecule type" value="Genomic_DNA"/>
</dbReference>
<keyword evidence="5" id="KW-0969">Cilium</keyword>
<feature type="chain" id="PRO_5002496099" evidence="1">
    <location>
        <begin position="23"/>
        <end position="380"/>
    </location>
</feature>
<dbReference type="AlphaFoldDB" id="A0A0F5VI87"/>
<accession>A0A0F5VI87</accession>
<evidence type="ECO:0000259" key="4">
    <source>
        <dbReference type="Pfam" id="PF16548"/>
    </source>
</evidence>
<protein>
    <submittedName>
        <fullName evidence="5">Flagellar basal-body protein</fullName>
    </submittedName>
</protein>